<protein>
    <submittedName>
        <fullName evidence="2">Immunity 49 family protein</fullName>
    </submittedName>
</protein>
<evidence type="ECO:0000256" key="1">
    <source>
        <dbReference type="SAM" id="MobiDB-lite"/>
    </source>
</evidence>
<dbReference type="EMBL" id="JBITYG010000022">
    <property type="protein sequence ID" value="MFI9106679.1"/>
    <property type="molecule type" value="Genomic_DNA"/>
</dbReference>
<sequence length="337" mass="37123">MTRHAVADQRIEQALEDMWSRAFGRWHDMRYGDMLPLQRRLRELGEELADHIAARTVSDPALSTPDSRSALVTAAECAMGVLSLACFPDGDFEVPLSLVTKTLSSEELHYEESWEQTHPGTTARTWTDAFAWSVISGLIWDQDHFAGPLLRKDYAPAIRDGVPYSQRESVSDPADLAEMDALCGYLTVVQGRYGVLPSPVPLGKPDTAERARMAEQLDRAGTLTPDQRLLRVLLDDDQAAFEQALQERLVAYRESVGADPAARSLLPVGAATLVTLACLAHGWQSGVRSAYLPEALASAPQQERPAARLRPRARSAVGTQWVSRSSPRRGPERRGRG</sequence>
<evidence type="ECO:0000313" key="2">
    <source>
        <dbReference type="EMBL" id="MFI9106679.1"/>
    </source>
</evidence>
<dbReference type="Proteomes" id="UP001614394">
    <property type="component" value="Unassembled WGS sequence"/>
</dbReference>
<proteinExistence type="predicted"/>
<keyword evidence="3" id="KW-1185">Reference proteome</keyword>
<dbReference type="RefSeq" id="WP_399658377.1">
    <property type="nucleotide sequence ID" value="NZ_JBITYG010000022.1"/>
</dbReference>
<feature type="region of interest" description="Disordered" evidence="1">
    <location>
        <begin position="298"/>
        <end position="337"/>
    </location>
</feature>
<evidence type="ECO:0000313" key="3">
    <source>
        <dbReference type="Proteomes" id="UP001614394"/>
    </source>
</evidence>
<accession>A0ABW8CJQ8</accession>
<dbReference type="Pfam" id="PF15575">
    <property type="entry name" value="Imm49"/>
    <property type="match status" value="1"/>
</dbReference>
<name>A0ABW8CJQ8_9ACTN</name>
<dbReference type="InterPro" id="IPR029074">
    <property type="entry name" value="Imm49"/>
</dbReference>
<gene>
    <name evidence="2" type="ORF">ACIGXA_39915</name>
</gene>
<comment type="caution">
    <text evidence="2">The sequence shown here is derived from an EMBL/GenBank/DDBJ whole genome shotgun (WGS) entry which is preliminary data.</text>
</comment>
<reference evidence="2 3" key="1">
    <citation type="submission" date="2024-10" db="EMBL/GenBank/DDBJ databases">
        <title>The Natural Products Discovery Center: Release of the First 8490 Sequenced Strains for Exploring Actinobacteria Biosynthetic Diversity.</title>
        <authorList>
            <person name="Kalkreuter E."/>
            <person name="Kautsar S.A."/>
            <person name="Yang D."/>
            <person name="Bader C.D."/>
            <person name="Teijaro C.N."/>
            <person name="Fluegel L."/>
            <person name="Davis C.M."/>
            <person name="Simpson J.R."/>
            <person name="Lauterbach L."/>
            <person name="Steele A.D."/>
            <person name="Gui C."/>
            <person name="Meng S."/>
            <person name="Li G."/>
            <person name="Viehrig K."/>
            <person name="Ye F."/>
            <person name="Su P."/>
            <person name="Kiefer A.F."/>
            <person name="Nichols A."/>
            <person name="Cepeda A.J."/>
            <person name="Yan W."/>
            <person name="Fan B."/>
            <person name="Jiang Y."/>
            <person name="Adhikari A."/>
            <person name="Zheng C.-J."/>
            <person name="Schuster L."/>
            <person name="Cowan T.M."/>
            <person name="Smanski M.J."/>
            <person name="Chevrette M.G."/>
            <person name="De Carvalho L.P.S."/>
            <person name="Shen B."/>
        </authorList>
    </citation>
    <scope>NUCLEOTIDE SEQUENCE [LARGE SCALE GENOMIC DNA]</scope>
    <source>
        <strain evidence="2 3">NPDC053399</strain>
    </source>
</reference>
<organism evidence="2 3">
    <name type="scientific">Streptomyces fildesensis</name>
    <dbReference type="NCBI Taxonomy" id="375757"/>
    <lineage>
        <taxon>Bacteria</taxon>
        <taxon>Bacillati</taxon>
        <taxon>Actinomycetota</taxon>
        <taxon>Actinomycetes</taxon>
        <taxon>Kitasatosporales</taxon>
        <taxon>Streptomycetaceae</taxon>
        <taxon>Streptomyces</taxon>
    </lineage>
</organism>